<evidence type="ECO:0000313" key="5">
    <source>
        <dbReference type="Proteomes" id="UP000509623"/>
    </source>
</evidence>
<proteinExistence type="predicted"/>
<reference evidence="5" key="1">
    <citation type="submission" date="2019-11" db="EMBL/GenBank/DDBJ databases">
        <authorList>
            <person name="Ren C."/>
            <person name="Wang H."/>
            <person name="Xu Y."/>
        </authorList>
    </citation>
    <scope>NUCLEOTIDE SEQUENCE [LARGE SCALE GENOMIC DNA]</scope>
    <source>
        <strain evidence="5">JNU-WLY1368</strain>
    </source>
</reference>
<dbReference type="CDD" id="cd00761">
    <property type="entry name" value="Glyco_tranf_GTA_type"/>
    <property type="match status" value="1"/>
</dbReference>
<dbReference type="Proteomes" id="UP000509623">
    <property type="component" value="Chromosome"/>
</dbReference>
<keyword evidence="5" id="KW-1185">Reference proteome</keyword>
<dbReference type="Pfam" id="PF00535">
    <property type="entry name" value="Glycos_transf_2"/>
    <property type="match status" value="1"/>
</dbReference>
<dbReference type="PANTHER" id="PTHR22916:SF51">
    <property type="entry name" value="GLYCOSYLTRANSFERASE EPSH-RELATED"/>
    <property type="match status" value="1"/>
</dbReference>
<evidence type="ECO:0000259" key="3">
    <source>
        <dbReference type="Pfam" id="PF00535"/>
    </source>
</evidence>
<dbReference type="InterPro" id="IPR001173">
    <property type="entry name" value="Glyco_trans_2-like"/>
</dbReference>
<feature type="domain" description="Glycosyltransferase 2-like" evidence="3">
    <location>
        <begin position="35"/>
        <end position="164"/>
    </location>
</feature>
<dbReference type="InterPro" id="IPR029044">
    <property type="entry name" value="Nucleotide-diphossugar_trans"/>
</dbReference>
<keyword evidence="2" id="KW-0808">Transferase</keyword>
<organism evidence="4 5">
    <name type="scientific">Caproicibacterium lactatifermentans</name>
    <dbReference type="NCBI Taxonomy" id="2666138"/>
    <lineage>
        <taxon>Bacteria</taxon>
        <taxon>Bacillati</taxon>
        <taxon>Bacillota</taxon>
        <taxon>Clostridia</taxon>
        <taxon>Eubacteriales</taxon>
        <taxon>Oscillospiraceae</taxon>
        <taxon>Caproicibacterium</taxon>
    </lineage>
</organism>
<dbReference type="PANTHER" id="PTHR22916">
    <property type="entry name" value="GLYCOSYLTRANSFERASE"/>
    <property type="match status" value="1"/>
</dbReference>
<gene>
    <name evidence="4" type="ORF">GKP14_07805</name>
</gene>
<protein>
    <submittedName>
        <fullName evidence="4">Glycosyltransferase</fullName>
    </submittedName>
</protein>
<dbReference type="EMBL" id="CP046161">
    <property type="protein sequence ID" value="QKO30904.1"/>
    <property type="molecule type" value="Genomic_DNA"/>
</dbReference>
<keyword evidence="1" id="KW-0328">Glycosyltransferase</keyword>
<accession>A0ABX6PXA7</accession>
<sequence length="385" mass="44757">MKMNALSFFSCRQPVFLPEVRYTNKIKEPADLKLSIIVPVYNTQQYLKNCVESILSQPFKDYELLLVNDASSDHSLEAAHALERQDSRITVYDKPHGGLGDTRNFGAQRAQGEYLLFIDSDDWIGEDTLFKVMEPTLKAQADLTVFNFIRENETDSISRLCTLPIHTPTDDAAINEIVLKEQIGPDAGSTPWRSVDMLGCAWRRLYRREWFLQHHLSYPDEQKVMLEDRPVSIMAHFYSKKTLFLDVPLYHYRYNPDSLSTRYRPEKMQKLSYCFQLVESFLKDKNINGKLRDRHMAWYLRNAAHSALVNVFSTGNKRDKRGKKAEIQNILTDPLLKRAAKSRYLCKGTAADRVIYRVISSGSVGLVYTFYRWYADKLRQHTEKQ</sequence>
<name>A0ABX6PXA7_9FIRM</name>
<evidence type="ECO:0000256" key="2">
    <source>
        <dbReference type="ARBA" id="ARBA00022679"/>
    </source>
</evidence>
<dbReference type="SUPFAM" id="SSF53448">
    <property type="entry name" value="Nucleotide-diphospho-sugar transferases"/>
    <property type="match status" value="1"/>
</dbReference>
<dbReference type="Gene3D" id="3.90.550.10">
    <property type="entry name" value="Spore Coat Polysaccharide Biosynthesis Protein SpsA, Chain A"/>
    <property type="match status" value="1"/>
</dbReference>
<evidence type="ECO:0000256" key="1">
    <source>
        <dbReference type="ARBA" id="ARBA00022676"/>
    </source>
</evidence>
<evidence type="ECO:0000313" key="4">
    <source>
        <dbReference type="EMBL" id="QKO30904.1"/>
    </source>
</evidence>